<protein>
    <submittedName>
        <fullName evidence="1">Uncharacterized protein</fullName>
    </submittedName>
</protein>
<dbReference type="EMBL" id="JARZAK010000007">
    <property type="protein sequence ID" value="MDY7258628.1"/>
    <property type="molecule type" value="Genomic_DNA"/>
</dbReference>
<dbReference type="Proteomes" id="UP001292913">
    <property type="component" value="Unassembled WGS sequence"/>
</dbReference>
<dbReference type="RefSeq" id="WP_258981799.1">
    <property type="nucleotide sequence ID" value="NZ_JARZAK010000007.1"/>
</dbReference>
<evidence type="ECO:0000313" key="1">
    <source>
        <dbReference type="EMBL" id="MDY7258628.1"/>
    </source>
</evidence>
<proteinExistence type="predicted"/>
<accession>A0ABU5HR07</accession>
<gene>
    <name evidence="1" type="ORF">QHG74_12985</name>
</gene>
<keyword evidence="2" id="KW-1185">Reference proteome</keyword>
<evidence type="ECO:0000313" key="2">
    <source>
        <dbReference type="Proteomes" id="UP001292913"/>
    </source>
</evidence>
<comment type="caution">
    <text evidence="1">The sequence shown here is derived from an EMBL/GenBank/DDBJ whole genome shotgun (WGS) entry which is preliminary data.</text>
</comment>
<sequence>MNQSLFLGTHSWAVEPTDVNYTARIGGLYGTLMRAEVLLPAKIHYPAFIRKFSKHYFYKIKSCGVANKSGEICLGEEHVVSLYGCSAAFLYWK</sequence>
<name>A0ABU5HR07_9BACE</name>
<organism evidence="1 2">
    <name type="scientific">Bacteroides vicugnae</name>
    <dbReference type="NCBI Taxonomy" id="3037989"/>
    <lineage>
        <taxon>Bacteria</taxon>
        <taxon>Pseudomonadati</taxon>
        <taxon>Bacteroidota</taxon>
        <taxon>Bacteroidia</taxon>
        <taxon>Bacteroidales</taxon>
        <taxon>Bacteroidaceae</taxon>
        <taxon>Bacteroides</taxon>
    </lineage>
</organism>
<reference evidence="1 2" key="1">
    <citation type="submission" date="2023-04" db="EMBL/GenBank/DDBJ databases">
        <title>Bacteroides pacosi sp. nov., isolated from the fecal material of an alpaca.</title>
        <authorList>
            <person name="Miller S."/>
            <person name="Hendry M."/>
            <person name="King J."/>
            <person name="Sankaranarayanan K."/>
            <person name="Lawson P.A."/>
        </authorList>
    </citation>
    <scope>NUCLEOTIDE SEQUENCE [LARGE SCALE GENOMIC DNA]</scope>
    <source>
        <strain evidence="1 2">A2-P53</strain>
    </source>
</reference>